<feature type="region of interest" description="Disordered" evidence="1">
    <location>
        <begin position="257"/>
        <end position="288"/>
    </location>
</feature>
<feature type="compositionally biased region" description="Pro residues" evidence="1">
    <location>
        <begin position="264"/>
        <end position="273"/>
    </location>
</feature>
<sequence length="288" mass="31104">MLSSSAKKKQAQQQAENDRAAAEQQYAYSKEAAAQQRAWDLEDRAEARAYSRQVYSHLVEDAEKAGFNPLTALRNGGGANYNAAAGFAPLSRQAPVKQAVAEQATAGAGAYIGESLSSAGANWLGNFDPYADAARESSYQLVQAQIRNLNASTEGYSRRSFNVPTYEAGAVERRSSGKPAALSASAGNPRVPKIEDPTVTNPWESWVVDPNVRDADALEQRYGDAEPLQWIYGLYTGARDIAANLSANRTANEAAWAKKWGPNGPRPAPPPLVTPNWGKPYKTNPVFQ</sequence>
<reference evidence="2 3" key="1">
    <citation type="submission" date="2019-04" db="EMBL/GenBank/DDBJ databases">
        <title>Mesorhizobium composti sp. nov., isolated from compost.</title>
        <authorList>
            <person name="Lin S.-Y."/>
            <person name="Hameed A."/>
            <person name="Hsieh Y.-T."/>
            <person name="Young C.-C."/>
        </authorList>
    </citation>
    <scope>NUCLEOTIDE SEQUENCE [LARGE SCALE GENOMIC DNA]</scope>
    <source>
        <strain evidence="2 3">CC-YTH430</strain>
    </source>
</reference>
<dbReference type="EMBL" id="SSNY01000001">
    <property type="protein sequence ID" value="THF60019.1"/>
    <property type="molecule type" value="Genomic_DNA"/>
</dbReference>
<name>A0ABY2QDE7_9HYPH</name>
<feature type="region of interest" description="Disordered" evidence="1">
    <location>
        <begin position="172"/>
        <end position="197"/>
    </location>
</feature>
<evidence type="ECO:0000313" key="2">
    <source>
        <dbReference type="EMBL" id="THF60019.1"/>
    </source>
</evidence>
<keyword evidence="3" id="KW-1185">Reference proteome</keyword>
<gene>
    <name evidence="2" type="ORF">E6C48_02930</name>
</gene>
<evidence type="ECO:0000313" key="3">
    <source>
        <dbReference type="Proteomes" id="UP000306441"/>
    </source>
</evidence>
<dbReference type="Proteomes" id="UP000306441">
    <property type="component" value="Unassembled WGS sequence"/>
</dbReference>
<comment type="caution">
    <text evidence="2">The sequence shown here is derived from an EMBL/GenBank/DDBJ whole genome shotgun (WGS) entry which is preliminary data.</text>
</comment>
<organism evidence="2 3">
    <name type="scientific">Ollibium composti</name>
    <dbReference type="NCBI Taxonomy" id="2675109"/>
    <lineage>
        <taxon>Bacteria</taxon>
        <taxon>Pseudomonadati</taxon>
        <taxon>Pseudomonadota</taxon>
        <taxon>Alphaproteobacteria</taxon>
        <taxon>Hyphomicrobiales</taxon>
        <taxon>Phyllobacteriaceae</taxon>
        <taxon>Ollibium</taxon>
    </lineage>
</organism>
<accession>A0ABY2QDE7</accession>
<protein>
    <submittedName>
        <fullName evidence="2">Uncharacterized protein</fullName>
    </submittedName>
</protein>
<evidence type="ECO:0000256" key="1">
    <source>
        <dbReference type="SAM" id="MobiDB-lite"/>
    </source>
</evidence>
<proteinExistence type="predicted"/>
<dbReference type="RefSeq" id="WP_136353795.1">
    <property type="nucleotide sequence ID" value="NZ_SSNY01000001.1"/>
</dbReference>
<feature type="compositionally biased region" description="Basic residues" evidence="1">
    <location>
        <begin position="1"/>
        <end position="10"/>
    </location>
</feature>
<feature type="region of interest" description="Disordered" evidence="1">
    <location>
        <begin position="1"/>
        <end position="27"/>
    </location>
</feature>